<dbReference type="EMBL" id="JAJEWP010000001">
    <property type="protein sequence ID" value="MCC2614650.1"/>
    <property type="molecule type" value="Genomic_DNA"/>
</dbReference>
<evidence type="ECO:0000256" key="2">
    <source>
        <dbReference type="ARBA" id="ARBA00021549"/>
    </source>
</evidence>
<comment type="similarity">
    <text evidence="9">Belongs to the GSP H family.</text>
</comment>
<name>A0ABS8G283_9ALTE</name>
<dbReference type="Proteomes" id="UP001520878">
    <property type="component" value="Unassembled WGS sequence"/>
</dbReference>
<protein>
    <recommendedName>
        <fullName evidence="2">Type II secretion system protein H</fullName>
    </recommendedName>
    <alternativeName>
        <fullName evidence="10">General secretion pathway protein H</fullName>
    </alternativeName>
</protein>
<evidence type="ECO:0000256" key="10">
    <source>
        <dbReference type="ARBA" id="ARBA00030775"/>
    </source>
</evidence>
<keyword evidence="5" id="KW-0997">Cell inner membrane</keyword>
<proteinExistence type="inferred from homology"/>
<comment type="caution">
    <text evidence="12">The sequence shown here is derived from an EMBL/GenBank/DDBJ whole genome shotgun (WGS) entry which is preliminary data.</text>
</comment>
<evidence type="ECO:0000256" key="1">
    <source>
        <dbReference type="ARBA" id="ARBA00004377"/>
    </source>
</evidence>
<evidence type="ECO:0000256" key="7">
    <source>
        <dbReference type="ARBA" id="ARBA00022989"/>
    </source>
</evidence>
<dbReference type="InterPro" id="IPR012902">
    <property type="entry name" value="N_methyl_site"/>
</dbReference>
<dbReference type="Pfam" id="PF12019">
    <property type="entry name" value="GspH"/>
    <property type="match status" value="1"/>
</dbReference>
<dbReference type="NCBIfam" id="TIGR02532">
    <property type="entry name" value="IV_pilin_GFxxxE"/>
    <property type="match status" value="1"/>
</dbReference>
<evidence type="ECO:0000313" key="12">
    <source>
        <dbReference type="EMBL" id="MCC2614650.1"/>
    </source>
</evidence>
<feature type="domain" description="General secretion pathway GspH" evidence="11">
    <location>
        <begin position="48"/>
        <end position="154"/>
    </location>
</feature>
<comment type="subcellular location">
    <subcellularLocation>
        <location evidence="1">Cell inner membrane</location>
        <topology evidence="1">Single-pass membrane protein</topology>
    </subcellularLocation>
</comment>
<keyword evidence="8" id="KW-0472">Membrane</keyword>
<organism evidence="12 13">
    <name type="scientific">Fluctibacter halophilus</name>
    <dbReference type="NCBI Taxonomy" id="226011"/>
    <lineage>
        <taxon>Bacteria</taxon>
        <taxon>Pseudomonadati</taxon>
        <taxon>Pseudomonadota</taxon>
        <taxon>Gammaproteobacteria</taxon>
        <taxon>Alteromonadales</taxon>
        <taxon>Alteromonadaceae</taxon>
        <taxon>Fluctibacter</taxon>
    </lineage>
</organism>
<dbReference type="PROSITE" id="PS00409">
    <property type="entry name" value="PROKAR_NTER_METHYL"/>
    <property type="match status" value="1"/>
</dbReference>
<keyword evidence="4" id="KW-0488">Methylation</keyword>
<keyword evidence="13" id="KW-1185">Reference proteome</keyword>
<evidence type="ECO:0000259" key="11">
    <source>
        <dbReference type="Pfam" id="PF12019"/>
    </source>
</evidence>
<accession>A0ABS8G283</accession>
<dbReference type="InterPro" id="IPR022346">
    <property type="entry name" value="T2SS_GspH"/>
</dbReference>
<reference evidence="12 13" key="1">
    <citation type="submission" date="2021-10" db="EMBL/GenBank/DDBJ databases">
        <title>Draft genome of Aestuariibacter halophilus JC2043.</title>
        <authorList>
            <person name="Emsley S.A."/>
            <person name="Pfannmuller K.M."/>
            <person name="Ushijima B."/>
            <person name="Saw J.H."/>
            <person name="Videau P."/>
        </authorList>
    </citation>
    <scope>NUCLEOTIDE SEQUENCE [LARGE SCALE GENOMIC DNA]</scope>
    <source>
        <strain evidence="12 13">JC2043</strain>
    </source>
</reference>
<evidence type="ECO:0000256" key="5">
    <source>
        <dbReference type="ARBA" id="ARBA00022519"/>
    </source>
</evidence>
<keyword evidence="3" id="KW-1003">Cell membrane</keyword>
<dbReference type="InterPro" id="IPR045584">
    <property type="entry name" value="Pilin-like"/>
</dbReference>
<gene>
    <name evidence="12" type="ORF">LJ739_00160</name>
</gene>
<evidence type="ECO:0000313" key="13">
    <source>
        <dbReference type="Proteomes" id="UP001520878"/>
    </source>
</evidence>
<evidence type="ECO:0000256" key="8">
    <source>
        <dbReference type="ARBA" id="ARBA00023136"/>
    </source>
</evidence>
<keyword evidence="6" id="KW-0812">Transmembrane</keyword>
<dbReference type="Gene3D" id="3.55.40.10">
    <property type="entry name" value="minor pseudopilin epsh domain"/>
    <property type="match status" value="1"/>
</dbReference>
<evidence type="ECO:0000256" key="3">
    <source>
        <dbReference type="ARBA" id="ARBA00022475"/>
    </source>
</evidence>
<dbReference type="SUPFAM" id="SSF54523">
    <property type="entry name" value="Pili subunits"/>
    <property type="match status" value="1"/>
</dbReference>
<evidence type="ECO:0000256" key="6">
    <source>
        <dbReference type="ARBA" id="ARBA00022692"/>
    </source>
</evidence>
<keyword evidence="7" id="KW-1133">Transmembrane helix</keyword>
<evidence type="ECO:0000256" key="9">
    <source>
        <dbReference type="ARBA" id="ARBA00025772"/>
    </source>
</evidence>
<evidence type="ECO:0000256" key="4">
    <source>
        <dbReference type="ARBA" id="ARBA00022481"/>
    </source>
</evidence>
<sequence>MLKTGRGLTLIELLMVIAVTVLLAVLGAAPIGHLVSHWQVRSTLDKSQTLVRYAREQALASGQPVWVAFRPGRPWCLAVTQQWPCDCLQANDCQFNQRSVNLLGQANGAVSLSAHTFAPGQALRFDGLRGFSVGHAGRWQFSRDGVAGELVISNHGRVRRCGVDGAIIGLASC</sequence>
<dbReference type="RefSeq" id="WP_229156575.1">
    <property type="nucleotide sequence ID" value="NZ_JAJEWP010000001.1"/>
</dbReference>